<dbReference type="GO" id="GO:0031207">
    <property type="term" value="C:Sec62/Sec63 complex"/>
    <property type="evidence" value="ECO:0007669"/>
    <property type="project" value="InterPro"/>
</dbReference>
<evidence type="ECO:0000313" key="3">
    <source>
        <dbReference type="EMBL" id="CBJ30344.1"/>
    </source>
</evidence>
<evidence type="ECO:0000256" key="2">
    <source>
        <dbReference type="SAM" id="Phobius"/>
    </source>
</evidence>
<dbReference type="PANTHER" id="PTHR28229:SF1">
    <property type="entry name" value="TRANSLOCATION PROTEIN SEC66"/>
    <property type="match status" value="1"/>
</dbReference>
<proteinExistence type="predicted"/>
<dbReference type="InParanoid" id="D7FP83"/>
<dbReference type="eggNOG" id="ENOG502S501">
    <property type="taxonomic scope" value="Eukaryota"/>
</dbReference>
<dbReference type="EMBL" id="FN649760">
    <property type="protein sequence ID" value="CBJ30344.1"/>
    <property type="molecule type" value="Genomic_DNA"/>
</dbReference>
<evidence type="ECO:0000256" key="1">
    <source>
        <dbReference type="SAM" id="MobiDB-lite"/>
    </source>
</evidence>
<feature type="compositionally biased region" description="Low complexity" evidence="1">
    <location>
        <begin position="227"/>
        <end position="245"/>
    </location>
</feature>
<gene>
    <name evidence="3" type="ORF">Esi_0187_0032</name>
</gene>
<feature type="region of interest" description="Disordered" evidence="1">
    <location>
        <begin position="202"/>
        <end position="260"/>
    </location>
</feature>
<dbReference type="Pfam" id="PF09802">
    <property type="entry name" value="Sec66"/>
    <property type="match status" value="1"/>
</dbReference>
<accession>D7FP83</accession>
<dbReference type="OrthoDB" id="73168at2759"/>
<dbReference type="Proteomes" id="UP000002630">
    <property type="component" value="Unassembled WGS sequence"/>
</dbReference>
<dbReference type="PANTHER" id="PTHR28229">
    <property type="entry name" value="TRANSLOCATION PROTEIN SEC66"/>
    <property type="match status" value="1"/>
</dbReference>
<dbReference type="STRING" id="2880.D7FP83"/>
<organism evidence="3 4">
    <name type="scientific">Ectocarpus siliculosus</name>
    <name type="common">Brown alga</name>
    <name type="synonym">Conferva siliculosa</name>
    <dbReference type="NCBI Taxonomy" id="2880"/>
    <lineage>
        <taxon>Eukaryota</taxon>
        <taxon>Sar</taxon>
        <taxon>Stramenopiles</taxon>
        <taxon>Ochrophyta</taxon>
        <taxon>PX clade</taxon>
        <taxon>Phaeophyceae</taxon>
        <taxon>Ectocarpales</taxon>
        <taxon>Ectocarpaceae</taxon>
        <taxon>Ectocarpus</taxon>
    </lineage>
</organism>
<reference evidence="3 4" key="1">
    <citation type="journal article" date="2010" name="Nature">
        <title>The Ectocarpus genome and the independent evolution of multicellularity in brown algae.</title>
        <authorList>
            <person name="Cock J.M."/>
            <person name="Sterck L."/>
            <person name="Rouze P."/>
            <person name="Scornet D."/>
            <person name="Allen A.E."/>
            <person name="Amoutzias G."/>
            <person name="Anthouard V."/>
            <person name="Artiguenave F."/>
            <person name="Aury J.M."/>
            <person name="Badger J.H."/>
            <person name="Beszteri B."/>
            <person name="Billiau K."/>
            <person name="Bonnet E."/>
            <person name="Bothwell J.H."/>
            <person name="Bowler C."/>
            <person name="Boyen C."/>
            <person name="Brownlee C."/>
            <person name="Carrano C.J."/>
            <person name="Charrier B."/>
            <person name="Cho G.Y."/>
            <person name="Coelho S.M."/>
            <person name="Collen J."/>
            <person name="Corre E."/>
            <person name="Da Silva C."/>
            <person name="Delage L."/>
            <person name="Delaroque N."/>
            <person name="Dittami S.M."/>
            <person name="Doulbeau S."/>
            <person name="Elias M."/>
            <person name="Farnham G."/>
            <person name="Gachon C.M."/>
            <person name="Gschloessl B."/>
            <person name="Heesch S."/>
            <person name="Jabbari K."/>
            <person name="Jubin C."/>
            <person name="Kawai H."/>
            <person name="Kimura K."/>
            <person name="Kloareg B."/>
            <person name="Kupper F.C."/>
            <person name="Lang D."/>
            <person name="Le Bail A."/>
            <person name="Leblanc C."/>
            <person name="Lerouge P."/>
            <person name="Lohr M."/>
            <person name="Lopez P.J."/>
            <person name="Martens C."/>
            <person name="Maumus F."/>
            <person name="Michel G."/>
            <person name="Miranda-Saavedra D."/>
            <person name="Morales J."/>
            <person name="Moreau H."/>
            <person name="Motomura T."/>
            <person name="Nagasato C."/>
            <person name="Napoli C.A."/>
            <person name="Nelson D.R."/>
            <person name="Nyvall-Collen P."/>
            <person name="Peters A.F."/>
            <person name="Pommier C."/>
            <person name="Potin P."/>
            <person name="Poulain J."/>
            <person name="Quesneville H."/>
            <person name="Read B."/>
            <person name="Rensing S.A."/>
            <person name="Ritter A."/>
            <person name="Rousvoal S."/>
            <person name="Samanta M."/>
            <person name="Samson G."/>
            <person name="Schroeder D.C."/>
            <person name="Segurens B."/>
            <person name="Strittmatter M."/>
            <person name="Tonon T."/>
            <person name="Tregear J.W."/>
            <person name="Valentin K."/>
            <person name="von Dassow P."/>
            <person name="Yamagishi T."/>
            <person name="Van de Peer Y."/>
            <person name="Wincker P."/>
        </authorList>
    </citation>
    <scope>NUCLEOTIDE SEQUENCE [LARGE SCALE GENOMIC DNA]</scope>
    <source>
        <strain evidence="4">Ec32 / CCAP1310/4</strain>
    </source>
</reference>
<protein>
    <submittedName>
        <fullName evidence="3">Uncharacterized protein</fullName>
    </submittedName>
</protein>
<feature type="transmembrane region" description="Helical" evidence="2">
    <location>
        <begin position="42"/>
        <end position="64"/>
    </location>
</feature>
<keyword evidence="4" id="KW-1185">Reference proteome</keyword>
<dbReference type="AlphaFoldDB" id="D7FP83"/>
<evidence type="ECO:0000313" key="4">
    <source>
        <dbReference type="Proteomes" id="UP000002630"/>
    </source>
</evidence>
<keyword evidence="2" id="KW-0472">Membrane</keyword>
<feature type="compositionally biased region" description="Acidic residues" evidence="1">
    <location>
        <begin position="251"/>
        <end position="260"/>
    </location>
</feature>
<keyword evidence="2" id="KW-1133">Transmembrane helix</keyword>
<keyword evidence="2" id="KW-0812">Transmembrane</keyword>
<name>D7FP83_ECTSI</name>
<dbReference type="GO" id="GO:0031204">
    <property type="term" value="P:post-translational protein targeting to membrane, translocation"/>
    <property type="evidence" value="ECO:0007669"/>
    <property type="project" value="InterPro"/>
</dbReference>
<dbReference type="InterPro" id="IPR018624">
    <property type="entry name" value="Sec66"/>
</dbReference>
<sequence>MAEEAFAEAGMGDDTAGEGTFFESVKTSLPGLDMFDPSVFDIRMVMGVLACVSLLAYAIFRLFVRKVVGEDDFFADLGISYKDFDMPDEVDDYYEAKENPDIASDAGKLRNALLKRAIADIPIILRMQNEGPGIYNMYQQAMIGEKEWHAFQEAETMISEEIESVQNEADEIEPGWSQSIWPLAMQLRTVLVQRREQAEAAAEKKADEEAEAAAAKNNKAAGGGGKKAAASATAAKKAPAAAAAAAKKDDGSDDEMPAID</sequence>